<dbReference type="InterPro" id="IPR055554">
    <property type="entry name" value="DUF7130"/>
</dbReference>
<comment type="caution">
    <text evidence="2">The sequence shown here is derived from an EMBL/GenBank/DDBJ whole genome shotgun (WGS) entry which is preliminary data.</text>
</comment>
<evidence type="ECO:0000313" key="2">
    <source>
        <dbReference type="EMBL" id="KTG09239.1"/>
    </source>
</evidence>
<evidence type="ECO:0000259" key="1">
    <source>
        <dbReference type="Pfam" id="PF23458"/>
    </source>
</evidence>
<dbReference type="Proteomes" id="UP000054387">
    <property type="component" value="Unassembled WGS sequence"/>
</dbReference>
<accession>A0A0W1R824</accession>
<protein>
    <recommendedName>
        <fullName evidence="1">DUF7130 domain-containing protein</fullName>
    </recommendedName>
</protein>
<dbReference type="SUPFAM" id="SSF57802">
    <property type="entry name" value="Rubredoxin-like"/>
    <property type="match status" value="1"/>
</dbReference>
<dbReference type="OrthoDB" id="45654at2157"/>
<proteinExistence type="predicted"/>
<dbReference type="AlphaFoldDB" id="A0A0W1R824"/>
<dbReference type="RefSeq" id="WP_058582391.1">
    <property type="nucleotide sequence ID" value="NZ_LOPU01000029.1"/>
</dbReference>
<name>A0A0W1R824_9EURY</name>
<dbReference type="Pfam" id="PF23458">
    <property type="entry name" value="DUF7130"/>
    <property type="match status" value="1"/>
</dbReference>
<sequence>MDTKQPLTFRTSDSTAAGAIPRRAVVRNERLSSSALAEAYLVWRCYRCGETGDLEAFPVACSNCDAPREDLYYWTED</sequence>
<dbReference type="STRING" id="1514971.AUR64_15730"/>
<feature type="domain" description="DUF7130" evidence="1">
    <location>
        <begin position="27"/>
        <end position="77"/>
    </location>
</feature>
<keyword evidence="3" id="KW-1185">Reference proteome</keyword>
<reference evidence="2 3" key="1">
    <citation type="submission" date="2015-12" db="EMBL/GenBank/DDBJ databases">
        <title>Haloprofundus marisrubri gen. nov., sp. nov., an extremely halophilic archaeon isolated from the Discovery deep brine-seawater interface in the Red Sea.</title>
        <authorList>
            <person name="Zhang G."/>
            <person name="Stingl U."/>
            <person name="Rashid M."/>
        </authorList>
    </citation>
    <scope>NUCLEOTIDE SEQUENCE [LARGE SCALE GENOMIC DNA]</scope>
    <source>
        <strain evidence="2 3">SB9</strain>
    </source>
</reference>
<evidence type="ECO:0000313" key="3">
    <source>
        <dbReference type="Proteomes" id="UP000054387"/>
    </source>
</evidence>
<gene>
    <name evidence="2" type="ORF">AUR64_15730</name>
</gene>
<organism evidence="2 3">
    <name type="scientific">Haloprofundus marisrubri</name>
    <dbReference type="NCBI Taxonomy" id="1514971"/>
    <lineage>
        <taxon>Archaea</taxon>
        <taxon>Methanobacteriati</taxon>
        <taxon>Methanobacteriota</taxon>
        <taxon>Stenosarchaea group</taxon>
        <taxon>Halobacteria</taxon>
        <taxon>Halobacteriales</taxon>
        <taxon>Haloferacaceae</taxon>
        <taxon>Haloprofundus</taxon>
    </lineage>
</organism>
<dbReference type="EMBL" id="LOPU01000029">
    <property type="protein sequence ID" value="KTG09239.1"/>
    <property type="molecule type" value="Genomic_DNA"/>
</dbReference>